<keyword evidence="11" id="KW-0238">DNA-binding</keyword>
<evidence type="ECO:0000256" key="10">
    <source>
        <dbReference type="ARBA" id="ARBA00022840"/>
    </source>
</evidence>
<reference evidence="21 22" key="1">
    <citation type="submission" date="2020-04" db="EMBL/GenBank/DDBJ databases">
        <title>Novosphingobium sp. TW-4 isolated from soil.</title>
        <authorList>
            <person name="Dahal R.H."/>
            <person name="Chaudhary D.K."/>
        </authorList>
    </citation>
    <scope>NUCLEOTIDE SEQUENCE [LARGE SCALE GENOMIC DNA]</scope>
    <source>
        <strain evidence="21 22">TW-4</strain>
    </source>
</reference>
<dbReference type="GO" id="GO:0043138">
    <property type="term" value="F:3'-5' DNA helicase activity"/>
    <property type="evidence" value="ECO:0007669"/>
    <property type="project" value="UniProtKB-EC"/>
</dbReference>
<evidence type="ECO:0000256" key="17">
    <source>
        <dbReference type="SAM" id="MobiDB-lite"/>
    </source>
</evidence>
<dbReference type="Pfam" id="PF00270">
    <property type="entry name" value="DEAD"/>
    <property type="match status" value="1"/>
</dbReference>
<keyword evidence="5" id="KW-0547">Nucleotide-binding</keyword>
<keyword evidence="8 21" id="KW-0347">Helicase</keyword>
<comment type="caution">
    <text evidence="21">The sequence shown here is derived from an EMBL/GenBank/DDBJ whole genome shotgun (WGS) entry which is preliminary data.</text>
</comment>
<comment type="cofactor">
    <cofactor evidence="1">
        <name>Mg(2+)</name>
        <dbReference type="ChEBI" id="CHEBI:18420"/>
    </cofactor>
</comment>
<evidence type="ECO:0000256" key="4">
    <source>
        <dbReference type="ARBA" id="ARBA00022723"/>
    </source>
</evidence>
<evidence type="ECO:0000256" key="6">
    <source>
        <dbReference type="ARBA" id="ARBA00022763"/>
    </source>
</evidence>
<accession>A0A7Y0GCD4</accession>
<dbReference type="RefSeq" id="WP_169495270.1">
    <property type="nucleotide sequence ID" value="NZ_JABBGM010000016.1"/>
</dbReference>
<keyword evidence="9" id="KW-0862">Zinc</keyword>
<evidence type="ECO:0000256" key="13">
    <source>
        <dbReference type="ARBA" id="ARBA00023204"/>
    </source>
</evidence>
<dbReference type="GO" id="GO:0006281">
    <property type="term" value="P:DNA repair"/>
    <property type="evidence" value="ECO:0007669"/>
    <property type="project" value="UniProtKB-KW"/>
</dbReference>
<dbReference type="GO" id="GO:0003677">
    <property type="term" value="F:DNA binding"/>
    <property type="evidence" value="ECO:0007669"/>
    <property type="project" value="UniProtKB-KW"/>
</dbReference>
<keyword evidence="14" id="KW-0413">Isomerase</keyword>
<keyword evidence="12" id="KW-0233">DNA recombination</keyword>
<dbReference type="InterPro" id="IPR010997">
    <property type="entry name" value="HRDC-like_sf"/>
</dbReference>
<evidence type="ECO:0000259" key="20">
    <source>
        <dbReference type="PROSITE" id="PS51194"/>
    </source>
</evidence>
<dbReference type="SMART" id="SM00487">
    <property type="entry name" value="DEXDc"/>
    <property type="match status" value="1"/>
</dbReference>
<dbReference type="GO" id="GO:0009432">
    <property type="term" value="P:SOS response"/>
    <property type="evidence" value="ECO:0007669"/>
    <property type="project" value="UniProtKB-UniRule"/>
</dbReference>
<dbReference type="InterPro" id="IPR002121">
    <property type="entry name" value="HRDC_dom"/>
</dbReference>
<dbReference type="GO" id="GO:0005737">
    <property type="term" value="C:cytoplasm"/>
    <property type="evidence" value="ECO:0007669"/>
    <property type="project" value="TreeGrafter"/>
</dbReference>
<keyword evidence="7 21" id="KW-0378">Hydrolase</keyword>
<feature type="domain" description="Helicase C-terminal" evidence="20">
    <location>
        <begin position="257"/>
        <end position="401"/>
    </location>
</feature>
<dbReference type="InterPro" id="IPR014001">
    <property type="entry name" value="Helicase_ATP-bd"/>
</dbReference>
<dbReference type="Pfam" id="PF00271">
    <property type="entry name" value="Helicase_C"/>
    <property type="match status" value="1"/>
</dbReference>
<dbReference type="NCBIfam" id="TIGR00614">
    <property type="entry name" value="recQ_fam"/>
    <property type="match status" value="1"/>
</dbReference>
<dbReference type="SUPFAM" id="SSF52540">
    <property type="entry name" value="P-loop containing nucleoside triphosphate hydrolases"/>
    <property type="match status" value="2"/>
</dbReference>
<comment type="catalytic activity">
    <reaction evidence="15">
        <text>Couples ATP hydrolysis with the unwinding of duplex DNA by translocating in the 3'-5' direction.</text>
        <dbReference type="EC" id="5.6.2.4"/>
    </reaction>
</comment>
<comment type="similarity">
    <text evidence="3">Belongs to the helicase family. RecQ subfamily.</text>
</comment>
<sequence>MAQDWPEEPDYPFEDDFAGYEPVGPEDLYPADAPAFEPRPDVPADPVDALHAVFGFNAFRGVQDQVVARVLDRRSTLAVMPTGAGKSLTYQLPAVMLEGTCVVVSPLIALMHDQLRSARANGIRAATLTSVDTDREATLAKFRAGALDLLYVAPERASQPHFRELLSRARISLFAIDEAHCVSEWGHDFRPDYRLLRPLMDAFAEVPRLALTATADRHTRADILEQLGIPADGLIVAGFDRPNIRYAITPRDNPLRQLKQIMAENPGPGIVYAPTRAQVERLAEQLGAQGRRVLPYHAGLAADVRAANQAAFVASEDMVMVATVAFGMGIDKPDVRFVAHAALPKSIEGYYQETGRAGRDGDPSVAVLLWGADDFVRARQRLGELDESRIVGERARLDALAGLVETAGCRRAVLLRHFGEDPPASCGNCDNCLSPPSSTDATELARKLLSAVYRTGQSYGFGHLEKVLTGVSDERVLQRGHDQLSVFGIVTAEDAPLLRALSRALQARGSLIANEHGGLALGGDARAILKGEASVDVILPAKVERGRGRRGRSDGAALNPVGDPLFDALRALRRDLAQEVGVPPYVVFHDSVLREMAAIRPASRAELGAIGGVGQRKLDAYGEAFLSVIRQY</sequence>
<organism evidence="21 22">
    <name type="scientific">Novosphingobium olei</name>
    <dbReference type="NCBI Taxonomy" id="2728851"/>
    <lineage>
        <taxon>Bacteria</taxon>
        <taxon>Pseudomonadati</taxon>
        <taxon>Pseudomonadota</taxon>
        <taxon>Alphaproteobacteria</taxon>
        <taxon>Sphingomonadales</taxon>
        <taxon>Sphingomonadaceae</taxon>
        <taxon>Novosphingobium</taxon>
    </lineage>
</organism>
<dbReference type="Gene3D" id="1.10.150.80">
    <property type="entry name" value="HRDC domain"/>
    <property type="match status" value="1"/>
</dbReference>
<dbReference type="FunFam" id="3.40.50.300:FF:001389">
    <property type="entry name" value="ATP-dependent DNA helicase RecQ"/>
    <property type="match status" value="1"/>
</dbReference>
<dbReference type="EC" id="5.6.2.4" evidence="16"/>
<keyword evidence="4" id="KW-0479">Metal-binding</keyword>
<evidence type="ECO:0000256" key="5">
    <source>
        <dbReference type="ARBA" id="ARBA00022741"/>
    </source>
</evidence>
<dbReference type="InterPro" id="IPR027417">
    <property type="entry name" value="P-loop_NTPase"/>
</dbReference>
<feature type="domain" description="Helicase ATP-binding" evidence="19">
    <location>
        <begin position="67"/>
        <end position="233"/>
    </location>
</feature>
<dbReference type="InterPro" id="IPR004589">
    <property type="entry name" value="DNA_helicase_ATP-dep_RecQ"/>
</dbReference>
<proteinExistence type="inferred from homology"/>
<evidence type="ECO:0000256" key="14">
    <source>
        <dbReference type="ARBA" id="ARBA00023235"/>
    </source>
</evidence>
<evidence type="ECO:0000256" key="3">
    <source>
        <dbReference type="ARBA" id="ARBA00005446"/>
    </source>
</evidence>
<dbReference type="Proteomes" id="UP000583556">
    <property type="component" value="Unassembled WGS sequence"/>
</dbReference>
<evidence type="ECO:0000256" key="2">
    <source>
        <dbReference type="ARBA" id="ARBA00001947"/>
    </source>
</evidence>
<dbReference type="SMART" id="SM00341">
    <property type="entry name" value="HRDC"/>
    <property type="match status" value="1"/>
</dbReference>
<dbReference type="InterPro" id="IPR036388">
    <property type="entry name" value="WH-like_DNA-bd_sf"/>
</dbReference>
<dbReference type="InterPro" id="IPR006293">
    <property type="entry name" value="DNA_helicase_ATP-dep_RecQ_bac"/>
</dbReference>
<dbReference type="GO" id="GO:0016787">
    <property type="term" value="F:hydrolase activity"/>
    <property type="evidence" value="ECO:0007669"/>
    <property type="project" value="UniProtKB-KW"/>
</dbReference>
<dbReference type="GO" id="GO:0005524">
    <property type="term" value="F:ATP binding"/>
    <property type="evidence" value="ECO:0007669"/>
    <property type="project" value="UniProtKB-KW"/>
</dbReference>
<dbReference type="SMART" id="SM00490">
    <property type="entry name" value="HELICc"/>
    <property type="match status" value="1"/>
</dbReference>
<keyword evidence="10" id="KW-0067">ATP-binding</keyword>
<comment type="cofactor">
    <cofactor evidence="2">
        <name>Zn(2+)</name>
        <dbReference type="ChEBI" id="CHEBI:29105"/>
    </cofactor>
</comment>
<dbReference type="PROSITE" id="PS50967">
    <property type="entry name" value="HRDC"/>
    <property type="match status" value="1"/>
</dbReference>
<dbReference type="GO" id="GO:0009378">
    <property type="term" value="F:four-way junction helicase activity"/>
    <property type="evidence" value="ECO:0007669"/>
    <property type="project" value="TreeGrafter"/>
</dbReference>
<dbReference type="Pfam" id="PF16124">
    <property type="entry name" value="RecQ_Zn_bind"/>
    <property type="match status" value="1"/>
</dbReference>
<feature type="domain" description="HRDC" evidence="18">
    <location>
        <begin position="559"/>
        <end position="632"/>
    </location>
</feature>
<feature type="compositionally biased region" description="Acidic residues" evidence="17">
    <location>
        <begin position="1"/>
        <end position="18"/>
    </location>
</feature>
<dbReference type="PROSITE" id="PS51192">
    <property type="entry name" value="HELICASE_ATP_BIND_1"/>
    <property type="match status" value="1"/>
</dbReference>
<dbReference type="InterPro" id="IPR044876">
    <property type="entry name" value="HRDC_dom_sf"/>
</dbReference>
<dbReference type="SMART" id="SM00956">
    <property type="entry name" value="RQC"/>
    <property type="match status" value="1"/>
</dbReference>
<evidence type="ECO:0000256" key="16">
    <source>
        <dbReference type="NCBIfam" id="TIGR01389"/>
    </source>
</evidence>
<feature type="region of interest" description="Disordered" evidence="17">
    <location>
        <begin position="1"/>
        <end position="38"/>
    </location>
</feature>
<protein>
    <recommendedName>
        <fullName evidence="16">DNA helicase RecQ</fullName>
        <ecNumber evidence="16">5.6.2.4</ecNumber>
    </recommendedName>
</protein>
<evidence type="ECO:0000256" key="9">
    <source>
        <dbReference type="ARBA" id="ARBA00022833"/>
    </source>
</evidence>
<evidence type="ECO:0000313" key="22">
    <source>
        <dbReference type="Proteomes" id="UP000583556"/>
    </source>
</evidence>
<evidence type="ECO:0000256" key="1">
    <source>
        <dbReference type="ARBA" id="ARBA00001946"/>
    </source>
</evidence>
<dbReference type="NCBIfam" id="TIGR01389">
    <property type="entry name" value="recQ"/>
    <property type="match status" value="1"/>
</dbReference>
<evidence type="ECO:0000313" key="21">
    <source>
        <dbReference type="EMBL" id="NML96068.1"/>
    </source>
</evidence>
<dbReference type="Pfam" id="PF09382">
    <property type="entry name" value="RQC"/>
    <property type="match status" value="1"/>
</dbReference>
<dbReference type="InterPro" id="IPR011545">
    <property type="entry name" value="DEAD/DEAH_box_helicase_dom"/>
</dbReference>
<dbReference type="Gene3D" id="1.10.10.10">
    <property type="entry name" value="Winged helix-like DNA-binding domain superfamily/Winged helix DNA-binding domain"/>
    <property type="match status" value="1"/>
</dbReference>
<dbReference type="InterPro" id="IPR018982">
    <property type="entry name" value="RQC_domain"/>
</dbReference>
<dbReference type="AlphaFoldDB" id="A0A7Y0GCD4"/>
<evidence type="ECO:0000256" key="11">
    <source>
        <dbReference type="ARBA" id="ARBA00023125"/>
    </source>
</evidence>
<dbReference type="InterPro" id="IPR032284">
    <property type="entry name" value="RecQ_Zn-bd"/>
</dbReference>
<dbReference type="InterPro" id="IPR001650">
    <property type="entry name" value="Helicase_C-like"/>
</dbReference>
<dbReference type="PROSITE" id="PS51194">
    <property type="entry name" value="HELICASE_CTER"/>
    <property type="match status" value="1"/>
</dbReference>
<dbReference type="PANTHER" id="PTHR13710">
    <property type="entry name" value="DNA HELICASE RECQ FAMILY MEMBER"/>
    <property type="match status" value="1"/>
</dbReference>
<keyword evidence="22" id="KW-1185">Reference proteome</keyword>
<evidence type="ECO:0000259" key="19">
    <source>
        <dbReference type="PROSITE" id="PS51192"/>
    </source>
</evidence>
<dbReference type="GO" id="GO:0006260">
    <property type="term" value="P:DNA replication"/>
    <property type="evidence" value="ECO:0007669"/>
    <property type="project" value="InterPro"/>
</dbReference>
<dbReference type="SUPFAM" id="SSF47819">
    <property type="entry name" value="HRDC-like"/>
    <property type="match status" value="1"/>
</dbReference>
<dbReference type="GO" id="GO:0046872">
    <property type="term" value="F:metal ion binding"/>
    <property type="evidence" value="ECO:0007669"/>
    <property type="project" value="UniProtKB-KW"/>
</dbReference>
<keyword evidence="13" id="KW-0234">DNA repair</keyword>
<dbReference type="CDD" id="cd17920">
    <property type="entry name" value="DEXHc_RecQ"/>
    <property type="match status" value="1"/>
</dbReference>
<gene>
    <name evidence="21" type="primary">recQ</name>
    <name evidence="21" type="ORF">HHL27_20585</name>
</gene>
<evidence type="ECO:0000256" key="8">
    <source>
        <dbReference type="ARBA" id="ARBA00022806"/>
    </source>
</evidence>
<name>A0A7Y0GCD4_9SPHN</name>
<dbReference type="GO" id="GO:0030894">
    <property type="term" value="C:replisome"/>
    <property type="evidence" value="ECO:0007669"/>
    <property type="project" value="TreeGrafter"/>
</dbReference>
<evidence type="ECO:0000256" key="12">
    <source>
        <dbReference type="ARBA" id="ARBA00023172"/>
    </source>
</evidence>
<evidence type="ECO:0000256" key="7">
    <source>
        <dbReference type="ARBA" id="ARBA00022801"/>
    </source>
</evidence>
<dbReference type="GO" id="GO:0043590">
    <property type="term" value="C:bacterial nucleoid"/>
    <property type="evidence" value="ECO:0007669"/>
    <property type="project" value="TreeGrafter"/>
</dbReference>
<evidence type="ECO:0000256" key="15">
    <source>
        <dbReference type="ARBA" id="ARBA00034617"/>
    </source>
</evidence>
<evidence type="ECO:0000259" key="18">
    <source>
        <dbReference type="PROSITE" id="PS50967"/>
    </source>
</evidence>
<dbReference type="GO" id="GO:0006310">
    <property type="term" value="P:DNA recombination"/>
    <property type="evidence" value="ECO:0007669"/>
    <property type="project" value="UniProtKB-UniRule"/>
</dbReference>
<dbReference type="Pfam" id="PF00570">
    <property type="entry name" value="HRDC"/>
    <property type="match status" value="1"/>
</dbReference>
<dbReference type="EMBL" id="JABBGM010000016">
    <property type="protein sequence ID" value="NML96068.1"/>
    <property type="molecule type" value="Genomic_DNA"/>
</dbReference>
<dbReference type="PANTHER" id="PTHR13710:SF105">
    <property type="entry name" value="ATP-DEPENDENT DNA HELICASE Q1"/>
    <property type="match status" value="1"/>
</dbReference>
<dbReference type="Gene3D" id="3.40.50.300">
    <property type="entry name" value="P-loop containing nucleotide triphosphate hydrolases"/>
    <property type="match status" value="2"/>
</dbReference>
<keyword evidence="6" id="KW-0227">DNA damage</keyword>